<keyword evidence="7 10" id="KW-0067">ATP-binding</keyword>
<dbReference type="Pfam" id="PF01715">
    <property type="entry name" value="IPPT"/>
    <property type="match status" value="1"/>
</dbReference>
<reference evidence="14" key="1">
    <citation type="submission" date="2019-09" db="EMBL/GenBank/DDBJ databases">
        <title>Characterisation of the sponge microbiome using genome-centric metagenomics.</title>
        <authorList>
            <person name="Engelberts J.P."/>
            <person name="Robbins S.J."/>
            <person name="De Goeij J.M."/>
            <person name="Aranda M."/>
            <person name="Bell S.C."/>
            <person name="Webster N.S."/>
        </authorList>
    </citation>
    <scope>NUCLEOTIDE SEQUENCE</scope>
    <source>
        <strain evidence="14">SB0661_bin_32</strain>
    </source>
</reference>
<name>A0A6B1D7I3_9CHLR</name>
<dbReference type="GO" id="GO:0005524">
    <property type="term" value="F:ATP binding"/>
    <property type="evidence" value="ECO:0007669"/>
    <property type="project" value="UniProtKB-UniRule"/>
</dbReference>
<evidence type="ECO:0000256" key="10">
    <source>
        <dbReference type="HAMAP-Rule" id="MF_00185"/>
    </source>
</evidence>
<comment type="function">
    <text evidence="2 10 12">Catalyzes the transfer of a dimethylallyl group onto the adenine at position 37 in tRNAs that read codons beginning with uridine, leading to the formation of N6-(dimethylallyl)adenosine (i(6)A).</text>
</comment>
<dbReference type="PANTHER" id="PTHR11088">
    <property type="entry name" value="TRNA DIMETHYLALLYLTRANSFERASE"/>
    <property type="match status" value="1"/>
</dbReference>
<evidence type="ECO:0000256" key="11">
    <source>
        <dbReference type="RuleBase" id="RU003783"/>
    </source>
</evidence>
<evidence type="ECO:0000256" key="12">
    <source>
        <dbReference type="RuleBase" id="RU003784"/>
    </source>
</evidence>
<evidence type="ECO:0000256" key="6">
    <source>
        <dbReference type="ARBA" id="ARBA00022741"/>
    </source>
</evidence>
<comment type="caution">
    <text evidence="14">The sequence shown here is derived from an EMBL/GenBank/DDBJ whole genome shotgun (WGS) entry which is preliminary data.</text>
</comment>
<dbReference type="PANTHER" id="PTHR11088:SF60">
    <property type="entry name" value="TRNA DIMETHYLALLYLTRANSFERASE"/>
    <property type="match status" value="1"/>
</dbReference>
<organism evidence="14">
    <name type="scientific">Caldilineaceae bacterium SB0661_bin_32</name>
    <dbReference type="NCBI Taxonomy" id="2605255"/>
    <lineage>
        <taxon>Bacteria</taxon>
        <taxon>Bacillati</taxon>
        <taxon>Chloroflexota</taxon>
        <taxon>Caldilineae</taxon>
        <taxon>Caldilineales</taxon>
        <taxon>Caldilineaceae</taxon>
    </lineage>
</organism>
<dbReference type="SUPFAM" id="SSF52540">
    <property type="entry name" value="P-loop containing nucleoside triphosphate hydrolases"/>
    <property type="match status" value="2"/>
</dbReference>
<dbReference type="Gene3D" id="1.10.20.140">
    <property type="match status" value="1"/>
</dbReference>
<dbReference type="Gene3D" id="3.40.50.300">
    <property type="entry name" value="P-loop containing nucleotide triphosphate hydrolases"/>
    <property type="match status" value="1"/>
</dbReference>
<dbReference type="GO" id="GO:0052381">
    <property type="term" value="F:tRNA dimethylallyltransferase activity"/>
    <property type="evidence" value="ECO:0007669"/>
    <property type="project" value="UniProtKB-UniRule"/>
</dbReference>
<keyword evidence="4 10" id="KW-0808">Transferase</keyword>
<feature type="site" description="Interaction with substrate tRNA" evidence="10">
    <location>
        <position position="112"/>
    </location>
</feature>
<keyword evidence="5 10" id="KW-0819">tRNA processing</keyword>
<comment type="similarity">
    <text evidence="3 10 13">Belongs to the IPP transferase family.</text>
</comment>
<dbReference type="AlphaFoldDB" id="A0A6B1D7I3"/>
<dbReference type="GO" id="GO:0006400">
    <property type="term" value="P:tRNA modification"/>
    <property type="evidence" value="ECO:0007669"/>
    <property type="project" value="TreeGrafter"/>
</dbReference>
<dbReference type="InterPro" id="IPR027417">
    <property type="entry name" value="P-loop_NTPase"/>
</dbReference>
<feature type="binding site" evidence="10">
    <location>
        <begin position="23"/>
        <end position="28"/>
    </location>
    <ligand>
        <name>substrate</name>
    </ligand>
</feature>
<evidence type="ECO:0000256" key="2">
    <source>
        <dbReference type="ARBA" id="ARBA00003213"/>
    </source>
</evidence>
<dbReference type="EMBL" id="VXMH01000059">
    <property type="protein sequence ID" value="MYC95568.1"/>
    <property type="molecule type" value="Genomic_DNA"/>
</dbReference>
<evidence type="ECO:0000313" key="14">
    <source>
        <dbReference type="EMBL" id="MYC95568.1"/>
    </source>
</evidence>
<comment type="subunit">
    <text evidence="10">Monomer.</text>
</comment>
<evidence type="ECO:0000256" key="13">
    <source>
        <dbReference type="RuleBase" id="RU003785"/>
    </source>
</evidence>
<dbReference type="InterPro" id="IPR039657">
    <property type="entry name" value="Dimethylallyltransferase"/>
</dbReference>
<comment type="cofactor">
    <cofactor evidence="1 10">
        <name>Mg(2+)</name>
        <dbReference type="ChEBI" id="CHEBI:18420"/>
    </cofactor>
</comment>
<protein>
    <recommendedName>
        <fullName evidence="10">tRNA dimethylallyltransferase</fullName>
        <ecNumber evidence="10">2.5.1.75</ecNumber>
    </recommendedName>
    <alternativeName>
        <fullName evidence="10">Dimethylallyl diphosphate:tRNA dimethylallyltransferase</fullName>
        <shortName evidence="10">DMAPP:tRNA dimethylallyltransferase</shortName>
        <shortName evidence="10">DMATase</shortName>
    </alternativeName>
    <alternativeName>
        <fullName evidence="10">Isopentenyl-diphosphate:tRNA isopentenyltransferase</fullName>
        <shortName evidence="10">IPP transferase</shortName>
        <shortName evidence="10">IPPT</shortName>
        <shortName evidence="10">IPTase</shortName>
    </alternativeName>
</protein>
<proteinExistence type="inferred from homology"/>
<evidence type="ECO:0000256" key="1">
    <source>
        <dbReference type="ARBA" id="ARBA00001946"/>
    </source>
</evidence>
<keyword evidence="8 10" id="KW-0460">Magnesium</keyword>
<evidence type="ECO:0000256" key="9">
    <source>
        <dbReference type="ARBA" id="ARBA00049563"/>
    </source>
</evidence>
<keyword evidence="6 10" id="KW-0547">Nucleotide-binding</keyword>
<dbReference type="InterPro" id="IPR018022">
    <property type="entry name" value="IPT"/>
</dbReference>
<evidence type="ECO:0000256" key="4">
    <source>
        <dbReference type="ARBA" id="ARBA00022679"/>
    </source>
</evidence>
<evidence type="ECO:0000256" key="3">
    <source>
        <dbReference type="ARBA" id="ARBA00005842"/>
    </source>
</evidence>
<evidence type="ECO:0000256" key="8">
    <source>
        <dbReference type="ARBA" id="ARBA00022842"/>
    </source>
</evidence>
<dbReference type="EC" id="2.5.1.75" evidence="10"/>
<comment type="caution">
    <text evidence="10">Lacks conserved residue(s) required for the propagation of feature annotation.</text>
</comment>
<evidence type="ECO:0000256" key="5">
    <source>
        <dbReference type="ARBA" id="ARBA00022694"/>
    </source>
</evidence>
<feature type="site" description="Interaction with substrate tRNA" evidence="10">
    <location>
        <position position="135"/>
    </location>
</feature>
<dbReference type="HAMAP" id="MF_00185">
    <property type="entry name" value="IPP_trans"/>
    <property type="match status" value="1"/>
</dbReference>
<gene>
    <name evidence="10 14" type="primary">miaA</name>
    <name evidence="14" type="ORF">F4X14_11410</name>
</gene>
<feature type="binding site" evidence="10">
    <location>
        <begin position="21"/>
        <end position="28"/>
    </location>
    <ligand>
        <name>ATP</name>
        <dbReference type="ChEBI" id="CHEBI:30616"/>
    </ligand>
</feature>
<sequence>MPSPDEQTSETAAPPLIVILGPTAVGKTSLSLDLASRFDGEIVGADSRQIYRGMDVGTAKPSALEQAQVPHHLVDIQPPDKQMALATYQQMAFSAIDGVHLRGRVPFLVGGSALYLRAVVEGLQIPEVAPNPALRAELEKFAQDNGREALHTRLRASDPQAAAIIHPNNLRRVVRALEIVQSTGRRKSELEAAAPPPYRILKIGLDLPRPLLHERIDRRVHDMVEAGLVEEMEALLAAGYSPDLPALSSLGYQEIAAHLRGELTLQAAVERIQIETHRFVRHQYTWFRRIPDVHWFDVSQTPQPAIRKLTTTFLHRNIKHGVGQTL</sequence>
<feature type="region of interest" description="Interaction with substrate tRNA" evidence="10">
    <location>
        <begin position="46"/>
        <end position="49"/>
    </location>
</feature>
<comment type="catalytic activity">
    <reaction evidence="9 10 11">
        <text>adenosine(37) in tRNA + dimethylallyl diphosphate = N(6)-dimethylallyladenosine(37) in tRNA + diphosphate</text>
        <dbReference type="Rhea" id="RHEA:26482"/>
        <dbReference type="Rhea" id="RHEA-COMP:10162"/>
        <dbReference type="Rhea" id="RHEA-COMP:10375"/>
        <dbReference type="ChEBI" id="CHEBI:33019"/>
        <dbReference type="ChEBI" id="CHEBI:57623"/>
        <dbReference type="ChEBI" id="CHEBI:74411"/>
        <dbReference type="ChEBI" id="CHEBI:74415"/>
        <dbReference type="EC" id="2.5.1.75"/>
    </reaction>
</comment>
<evidence type="ECO:0000256" key="7">
    <source>
        <dbReference type="ARBA" id="ARBA00022840"/>
    </source>
</evidence>
<accession>A0A6B1D7I3</accession>
<dbReference type="NCBIfam" id="TIGR00174">
    <property type="entry name" value="miaA"/>
    <property type="match status" value="1"/>
</dbReference>